<dbReference type="Gene3D" id="1.10.30.50">
    <property type="match status" value="1"/>
</dbReference>
<feature type="domain" description="HNH nuclease" evidence="1">
    <location>
        <begin position="310"/>
        <end position="361"/>
    </location>
</feature>
<dbReference type="Pfam" id="PF13395">
    <property type="entry name" value="HNH_4"/>
    <property type="match status" value="1"/>
</dbReference>
<dbReference type="InterPro" id="IPR003615">
    <property type="entry name" value="HNH_nuc"/>
</dbReference>
<accession>A0A653ASC9</accession>
<dbReference type="EMBL" id="UWJD01000002">
    <property type="protein sequence ID" value="VCT84708.1"/>
    <property type="molecule type" value="Genomic_DNA"/>
</dbReference>
<name>A0A653ASC9_9CLOT</name>
<evidence type="ECO:0000313" key="3">
    <source>
        <dbReference type="EMBL" id="VCT84708.1"/>
    </source>
</evidence>
<protein>
    <submittedName>
        <fullName evidence="2">HNHc domain-containing protein</fullName>
    </submittedName>
</protein>
<dbReference type="Proteomes" id="UP000431451">
    <property type="component" value="Unassembled WGS sequence"/>
</dbReference>
<organism evidence="3 4">
    <name type="scientific">Clostridium neonatale</name>
    <dbReference type="NCBI Taxonomy" id="137838"/>
    <lineage>
        <taxon>Bacteria</taxon>
        <taxon>Bacillati</taxon>
        <taxon>Bacillota</taxon>
        <taxon>Clostridia</taxon>
        <taxon>Eubacteriales</taxon>
        <taxon>Clostridiaceae</taxon>
        <taxon>Clostridium</taxon>
    </lineage>
</organism>
<dbReference type="Proteomes" id="UP000789738">
    <property type="component" value="Unassembled WGS sequence"/>
</dbReference>
<dbReference type="EMBL" id="CAKJVE010000004">
    <property type="protein sequence ID" value="CAG9708286.1"/>
    <property type="molecule type" value="Genomic_DNA"/>
</dbReference>
<reference evidence="2" key="2">
    <citation type="submission" date="2021-10" db="EMBL/GenBank/DDBJ databases">
        <authorList>
            <person name="Mesa V."/>
        </authorList>
    </citation>
    <scope>NUCLEOTIDE SEQUENCE</scope>
    <source>
        <strain evidence="2">CC3_PB</strain>
    </source>
</reference>
<evidence type="ECO:0000313" key="4">
    <source>
        <dbReference type="Proteomes" id="UP000431451"/>
    </source>
</evidence>
<dbReference type="AlphaFoldDB" id="A0A653ASC9"/>
<sequence length="443" mass="52773">MKNIKSEVFNKNEKSLDFEENDKKLKNEESIEKLEIHKNSSFEQNINFHEINNNEENINIHEIHNNIGINEISYVPYSNEVDYATFSRVLSDSKVVATYKMYWLLGLLDEVSIGNVEISFRKLISRMITYAWYPILAYKLSFGLCDNLVKVVNYIADTYNLGSNYDEKKLLEFIYNNEDRTLNKMMKDLTYNVPYRFLSPFFQDKLKGETTKVEKIIEELSKESKTCVYSIYRNEKNESYIRINDGWCDYLKYNYKIIQGWAYYKLVCFLQKRNPNTPGIAMKLEAPKSRNLTAQTAIWKEIIQRKHIVDIYTDKEFIDDNYKMYGVLSLDHFIPWSFVLHDQMWNLVPTFKNINSKKSDNLLDYDAYIDKFCNIQYEAFEFVVNEKKKNQIEEYREMLKIADPKVFLEKKSKEVFFKMIKKEIYPVYNIAVNQGFGVINELF</sequence>
<dbReference type="RefSeq" id="WP_159116423.1">
    <property type="nucleotide sequence ID" value="NZ_CAKJVE010000004.1"/>
</dbReference>
<reference evidence="3 4" key="1">
    <citation type="submission" date="2018-06" db="EMBL/GenBank/DDBJ databases">
        <authorList>
            <consortium name="IHU Genomes"/>
        </authorList>
    </citation>
    <scope>NUCLEOTIDE SEQUENCE [LARGE SCALE GENOMIC DNA]</scope>
    <source>
        <strain evidence="3 4">NEC25</strain>
    </source>
</reference>
<evidence type="ECO:0000259" key="1">
    <source>
        <dbReference type="Pfam" id="PF13395"/>
    </source>
</evidence>
<gene>
    <name evidence="2" type="ORF">CNEO_43496</name>
    <name evidence="3" type="ORF">CNEONATNEC25_02308</name>
</gene>
<proteinExistence type="predicted"/>
<evidence type="ECO:0000313" key="2">
    <source>
        <dbReference type="EMBL" id="CAG9708286.1"/>
    </source>
</evidence>